<keyword evidence="3" id="KW-0540">Nuclease</keyword>
<dbReference type="PANTHER" id="PTHR15503">
    <property type="entry name" value="LDOC1 RELATED"/>
    <property type="match status" value="1"/>
</dbReference>
<evidence type="ECO:0000256" key="4">
    <source>
        <dbReference type="ARBA" id="ARBA00022759"/>
    </source>
</evidence>
<dbReference type="Proteomes" id="UP001163823">
    <property type="component" value="Chromosome 12"/>
</dbReference>
<dbReference type="Pfam" id="PF17917">
    <property type="entry name" value="RT_RNaseH"/>
    <property type="match status" value="1"/>
</dbReference>
<keyword evidence="5" id="KW-0378">Hydrolase</keyword>
<organism evidence="8 9">
    <name type="scientific">Quillaja saponaria</name>
    <name type="common">Soap bark tree</name>
    <dbReference type="NCBI Taxonomy" id="32244"/>
    <lineage>
        <taxon>Eukaryota</taxon>
        <taxon>Viridiplantae</taxon>
        <taxon>Streptophyta</taxon>
        <taxon>Embryophyta</taxon>
        <taxon>Tracheophyta</taxon>
        <taxon>Spermatophyta</taxon>
        <taxon>Magnoliopsida</taxon>
        <taxon>eudicotyledons</taxon>
        <taxon>Gunneridae</taxon>
        <taxon>Pentapetalae</taxon>
        <taxon>rosids</taxon>
        <taxon>fabids</taxon>
        <taxon>Fabales</taxon>
        <taxon>Quillajaceae</taxon>
        <taxon>Quillaja</taxon>
    </lineage>
</organism>
<keyword evidence="1" id="KW-0808">Transferase</keyword>
<proteinExistence type="predicted"/>
<protein>
    <submittedName>
        <fullName evidence="8">RVP_2 domain-containing protein</fullName>
    </submittedName>
</protein>
<dbReference type="AlphaFoldDB" id="A0AAD7L1P7"/>
<dbReference type="PANTHER" id="PTHR15503:SF45">
    <property type="entry name" value="RNA-DIRECTED DNA POLYMERASE HOMOLOG"/>
    <property type="match status" value="1"/>
</dbReference>
<dbReference type="GO" id="GO:0004519">
    <property type="term" value="F:endonuclease activity"/>
    <property type="evidence" value="ECO:0007669"/>
    <property type="project" value="UniProtKB-KW"/>
</dbReference>
<feature type="domain" description="Reverse transcriptase RNase H-like" evidence="7">
    <location>
        <begin position="138"/>
        <end position="173"/>
    </location>
</feature>
<dbReference type="KEGG" id="qsa:O6P43_030178"/>
<reference evidence="8" key="1">
    <citation type="journal article" date="2023" name="Science">
        <title>Elucidation of the pathway for biosynthesis of saponin adjuvants from the soapbark tree.</title>
        <authorList>
            <person name="Reed J."/>
            <person name="Orme A."/>
            <person name="El-Demerdash A."/>
            <person name="Owen C."/>
            <person name="Martin L.B.B."/>
            <person name="Misra R.C."/>
            <person name="Kikuchi S."/>
            <person name="Rejzek M."/>
            <person name="Martin A.C."/>
            <person name="Harkess A."/>
            <person name="Leebens-Mack J."/>
            <person name="Louveau T."/>
            <person name="Stephenson M.J."/>
            <person name="Osbourn A."/>
        </authorList>
    </citation>
    <scope>NUCLEOTIDE SEQUENCE</scope>
    <source>
        <strain evidence="8">S10</strain>
    </source>
</reference>
<dbReference type="InterPro" id="IPR041373">
    <property type="entry name" value="RT_RNaseH"/>
</dbReference>
<evidence type="ECO:0000256" key="3">
    <source>
        <dbReference type="ARBA" id="ARBA00022722"/>
    </source>
</evidence>
<keyword evidence="9" id="KW-1185">Reference proteome</keyword>
<dbReference type="GO" id="GO:0003964">
    <property type="term" value="F:RNA-directed DNA polymerase activity"/>
    <property type="evidence" value="ECO:0007669"/>
    <property type="project" value="UniProtKB-KW"/>
</dbReference>
<evidence type="ECO:0000256" key="5">
    <source>
        <dbReference type="ARBA" id="ARBA00022801"/>
    </source>
</evidence>
<evidence type="ECO:0000259" key="7">
    <source>
        <dbReference type="Pfam" id="PF17917"/>
    </source>
</evidence>
<comment type="caution">
    <text evidence="8">The sequence shown here is derived from an EMBL/GenBank/DDBJ whole genome shotgun (WGS) entry which is preliminary data.</text>
</comment>
<evidence type="ECO:0000256" key="6">
    <source>
        <dbReference type="ARBA" id="ARBA00022918"/>
    </source>
</evidence>
<evidence type="ECO:0000256" key="2">
    <source>
        <dbReference type="ARBA" id="ARBA00022695"/>
    </source>
</evidence>
<dbReference type="Pfam" id="PF08284">
    <property type="entry name" value="RVP_2"/>
    <property type="match status" value="1"/>
</dbReference>
<dbReference type="GO" id="GO:0016787">
    <property type="term" value="F:hydrolase activity"/>
    <property type="evidence" value="ECO:0007669"/>
    <property type="project" value="UniProtKB-KW"/>
</dbReference>
<keyword evidence="4" id="KW-0255">Endonuclease</keyword>
<keyword evidence="6" id="KW-0695">RNA-directed DNA polymerase</keyword>
<evidence type="ECO:0000256" key="1">
    <source>
        <dbReference type="ARBA" id="ARBA00022679"/>
    </source>
</evidence>
<dbReference type="EMBL" id="JARAOO010000012">
    <property type="protein sequence ID" value="KAJ7949893.1"/>
    <property type="molecule type" value="Genomic_DNA"/>
</dbReference>
<name>A0AAD7L1P7_QUISA</name>
<evidence type="ECO:0000313" key="9">
    <source>
        <dbReference type="Proteomes" id="UP001163823"/>
    </source>
</evidence>
<accession>A0AAD7L1P7</accession>
<gene>
    <name evidence="8" type="ORF">O6P43_030178</name>
</gene>
<dbReference type="InterPro" id="IPR032567">
    <property type="entry name" value="RTL1-rel"/>
</dbReference>
<sequence length="260" mass="30050">MLKYDVILGMNWLSNHRALVYCCNKSVKFNIPAKSTFIFQGDQGEVPCNLISSIQARRLIREKHQAYLAFVRDTQLECPPLDHIPVVREFYDVFLEELPRLPSDREIEFGIELLPRTQPISIPSYRMAPSELRELKDGKVVAYALRHLKRHEVNYPTHDLEMTAVVKDLQRCKADGVRFEVSPQEILLAHIQVKSTFIEAIRAAQVVDLEVIAKKTKYDQDVMGDFRVDSEKVLRYGDQIVVPPNLELRRKILEAAYRSS</sequence>
<evidence type="ECO:0000313" key="8">
    <source>
        <dbReference type="EMBL" id="KAJ7949893.1"/>
    </source>
</evidence>
<keyword evidence="2" id="KW-0548">Nucleotidyltransferase</keyword>